<dbReference type="InterPro" id="IPR008271">
    <property type="entry name" value="Ser/Thr_kinase_AS"/>
</dbReference>
<feature type="compositionally biased region" description="Acidic residues" evidence="10">
    <location>
        <begin position="591"/>
        <end position="608"/>
    </location>
</feature>
<comment type="catalytic activity">
    <reaction evidence="7">
        <text>L-threonyl-[protein] + ATP = O-phospho-L-threonyl-[protein] + ADP + H(+)</text>
        <dbReference type="Rhea" id="RHEA:46608"/>
        <dbReference type="Rhea" id="RHEA-COMP:11060"/>
        <dbReference type="Rhea" id="RHEA-COMP:11605"/>
        <dbReference type="ChEBI" id="CHEBI:15378"/>
        <dbReference type="ChEBI" id="CHEBI:30013"/>
        <dbReference type="ChEBI" id="CHEBI:30616"/>
        <dbReference type="ChEBI" id="CHEBI:61977"/>
        <dbReference type="ChEBI" id="CHEBI:456216"/>
        <dbReference type="EC" id="2.7.11.1"/>
    </reaction>
</comment>
<dbReference type="SUPFAM" id="SSF56112">
    <property type="entry name" value="Protein kinase-like (PK-like)"/>
    <property type="match status" value="1"/>
</dbReference>
<evidence type="ECO:0000256" key="5">
    <source>
        <dbReference type="ARBA" id="ARBA00022777"/>
    </source>
</evidence>
<dbReference type="AlphaFoldDB" id="A0A8K1FJK6"/>
<feature type="compositionally biased region" description="Pro residues" evidence="10">
    <location>
        <begin position="490"/>
        <end position="504"/>
    </location>
</feature>
<evidence type="ECO:0000256" key="2">
    <source>
        <dbReference type="ARBA" id="ARBA00022527"/>
    </source>
</evidence>
<keyword evidence="6 9" id="KW-0067">ATP-binding</keyword>
<feature type="compositionally biased region" description="Acidic residues" evidence="10">
    <location>
        <begin position="636"/>
        <end position="653"/>
    </location>
</feature>
<dbReference type="FunFam" id="3.30.200.20:FF:000631">
    <property type="entry name" value="Serine/threonine-protein kinase NEK"/>
    <property type="match status" value="1"/>
</dbReference>
<feature type="binding site" evidence="9">
    <location>
        <position position="34"/>
    </location>
    <ligand>
        <name>ATP</name>
        <dbReference type="ChEBI" id="CHEBI:30616"/>
    </ligand>
</feature>
<dbReference type="GO" id="GO:0005524">
    <property type="term" value="F:ATP binding"/>
    <property type="evidence" value="ECO:0007669"/>
    <property type="project" value="UniProtKB-UniRule"/>
</dbReference>
<dbReference type="PROSITE" id="PS00108">
    <property type="entry name" value="PROTEIN_KINASE_ST"/>
    <property type="match status" value="1"/>
</dbReference>
<organism evidence="12 13">
    <name type="scientific">Pythium oligandrum</name>
    <name type="common">Mycoparasitic fungus</name>
    <dbReference type="NCBI Taxonomy" id="41045"/>
    <lineage>
        <taxon>Eukaryota</taxon>
        <taxon>Sar</taxon>
        <taxon>Stramenopiles</taxon>
        <taxon>Oomycota</taxon>
        <taxon>Peronosporomycetes</taxon>
        <taxon>Pythiales</taxon>
        <taxon>Pythiaceae</taxon>
        <taxon>Pythium</taxon>
    </lineage>
</organism>
<dbReference type="PROSITE" id="PS50011">
    <property type="entry name" value="PROTEIN_KINASE_DOM"/>
    <property type="match status" value="1"/>
</dbReference>
<feature type="compositionally biased region" description="Low complexity" evidence="10">
    <location>
        <begin position="439"/>
        <end position="450"/>
    </location>
</feature>
<dbReference type="InterPro" id="IPR051131">
    <property type="entry name" value="NEK_Ser/Thr_kinase_NIMA"/>
</dbReference>
<dbReference type="OrthoDB" id="248923at2759"/>
<evidence type="ECO:0000256" key="10">
    <source>
        <dbReference type="SAM" id="MobiDB-lite"/>
    </source>
</evidence>
<evidence type="ECO:0000313" key="12">
    <source>
        <dbReference type="EMBL" id="TMW66165.1"/>
    </source>
</evidence>
<evidence type="ECO:0000256" key="8">
    <source>
        <dbReference type="ARBA" id="ARBA00048679"/>
    </source>
</evidence>
<accession>A0A8K1FJK6</accession>
<keyword evidence="13" id="KW-1185">Reference proteome</keyword>
<evidence type="ECO:0000256" key="3">
    <source>
        <dbReference type="ARBA" id="ARBA00022679"/>
    </source>
</evidence>
<evidence type="ECO:0000256" key="7">
    <source>
        <dbReference type="ARBA" id="ARBA00047899"/>
    </source>
</evidence>
<dbReference type="Proteomes" id="UP000794436">
    <property type="component" value="Unassembled WGS sequence"/>
</dbReference>
<keyword evidence="4 9" id="KW-0547">Nucleotide-binding</keyword>
<evidence type="ECO:0000313" key="13">
    <source>
        <dbReference type="Proteomes" id="UP000794436"/>
    </source>
</evidence>
<sequence length="721" mass="79270">MDKYTKLQKIGQGSFGSAYLATKKNDPSQKYVIKEIRMDPRDQQTALREAKLLAALDHPNIIACKESFLLTPQVLCIVTEFADGGDLRKALQDRATRRAYYSERELVDLIVQLCLALKHLHDRKIIHRDLKPENVFLTRSHVVKLGDFGVATVLSHTLACAETLTGTPYYTSPEICLGQRYNSKTDMWSLGCMLYELATFTHAFNGRSQRQLFENIIRGVYSPVTSVRGSSAYSLEFVALIHDMLQKQPRDRPSVNQLIRRPIILTRIQGFLTERAVVDAMNHTVLHGQHIFHPKKQQPLDKKKVNAVASPARAEVIRRAEAVLMAKKQPPSSLLAPRKKVVAPPPAPAMIPAVKYQPPPSQKKKDAVARVPVRRNSLKATLSARKLAVKKAAIKSPEKPKAANIKSPEPKPKSRPVSSASPAKPKPKASPQVKRDVKASASPSSVSSRVNERVAAFNVQWQAQRQKLLHNLNSPLPPPPKSAKESTPAVMPPPPPPVVAPPPRSQQKSRSSVAMAAAKQREAMRRDILAKKKALPSASPLDDPVILVQNLPEVMPHPDSGRKAVGPSAAVVGPPPPSAQVAEAEASPTQWEDEVAEEEGEDGEEDSPATESQDERSRIEFQRMLLQLQSVVEAPIDADDEDNDDGEADESTDDLPPPPYDASQADDDAPLVLSTSLLQDAAFKVALRAKLGGHPDKASLNTPQHQQALEWLARYIKSINQ</sequence>
<proteinExistence type="predicted"/>
<feature type="region of interest" description="Disordered" evidence="10">
    <location>
        <begin position="391"/>
        <end position="450"/>
    </location>
</feature>
<comment type="catalytic activity">
    <reaction evidence="8">
        <text>L-seryl-[protein] + ATP = O-phospho-L-seryl-[protein] + ADP + H(+)</text>
        <dbReference type="Rhea" id="RHEA:17989"/>
        <dbReference type="Rhea" id="RHEA-COMP:9863"/>
        <dbReference type="Rhea" id="RHEA-COMP:11604"/>
        <dbReference type="ChEBI" id="CHEBI:15378"/>
        <dbReference type="ChEBI" id="CHEBI:29999"/>
        <dbReference type="ChEBI" id="CHEBI:30616"/>
        <dbReference type="ChEBI" id="CHEBI:83421"/>
        <dbReference type="ChEBI" id="CHEBI:456216"/>
        <dbReference type="EC" id="2.7.11.1"/>
    </reaction>
</comment>
<dbReference type="InterPro" id="IPR011009">
    <property type="entry name" value="Kinase-like_dom_sf"/>
</dbReference>
<feature type="region of interest" description="Disordered" evidence="10">
    <location>
        <begin position="349"/>
        <end position="374"/>
    </location>
</feature>
<evidence type="ECO:0000256" key="9">
    <source>
        <dbReference type="PROSITE-ProRule" id="PRU10141"/>
    </source>
</evidence>
<feature type="domain" description="Protein kinase" evidence="11">
    <location>
        <begin position="4"/>
        <end position="264"/>
    </location>
</feature>
<keyword evidence="5" id="KW-0418">Kinase</keyword>
<dbReference type="InterPro" id="IPR017441">
    <property type="entry name" value="Protein_kinase_ATP_BS"/>
</dbReference>
<dbReference type="InterPro" id="IPR000719">
    <property type="entry name" value="Prot_kinase_dom"/>
</dbReference>
<protein>
    <recommendedName>
        <fullName evidence="1">non-specific serine/threonine protein kinase</fullName>
        <ecNumber evidence="1">2.7.11.1</ecNumber>
    </recommendedName>
</protein>
<dbReference type="Gene3D" id="3.30.200.20">
    <property type="entry name" value="Phosphorylase Kinase, domain 1"/>
    <property type="match status" value="1"/>
</dbReference>
<dbReference type="SMART" id="SM00220">
    <property type="entry name" value="S_TKc"/>
    <property type="match status" value="1"/>
</dbReference>
<evidence type="ECO:0000256" key="4">
    <source>
        <dbReference type="ARBA" id="ARBA00022741"/>
    </source>
</evidence>
<dbReference type="PANTHER" id="PTHR44899:SF3">
    <property type="entry name" value="SERINE_THREONINE-PROTEIN KINASE NEK1"/>
    <property type="match status" value="1"/>
</dbReference>
<comment type="caution">
    <text evidence="12">The sequence shown here is derived from an EMBL/GenBank/DDBJ whole genome shotgun (WGS) entry which is preliminary data.</text>
</comment>
<dbReference type="PROSITE" id="PS00107">
    <property type="entry name" value="PROTEIN_KINASE_ATP"/>
    <property type="match status" value="1"/>
</dbReference>
<dbReference type="EMBL" id="SPLM01000036">
    <property type="protein sequence ID" value="TMW66165.1"/>
    <property type="molecule type" value="Genomic_DNA"/>
</dbReference>
<dbReference type="PANTHER" id="PTHR44899">
    <property type="entry name" value="CAMK FAMILY PROTEIN KINASE"/>
    <property type="match status" value="1"/>
</dbReference>
<evidence type="ECO:0000259" key="11">
    <source>
        <dbReference type="PROSITE" id="PS50011"/>
    </source>
</evidence>
<gene>
    <name evidence="12" type="ORF">Poli38472_003930</name>
</gene>
<keyword evidence="2" id="KW-0723">Serine/threonine-protein kinase</keyword>
<dbReference type="GO" id="GO:0004674">
    <property type="term" value="F:protein serine/threonine kinase activity"/>
    <property type="evidence" value="ECO:0007669"/>
    <property type="project" value="UniProtKB-KW"/>
</dbReference>
<dbReference type="CDD" id="cd08215">
    <property type="entry name" value="STKc_Nek"/>
    <property type="match status" value="1"/>
</dbReference>
<feature type="region of interest" description="Disordered" evidence="10">
    <location>
        <begin position="468"/>
        <end position="669"/>
    </location>
</feature>
<dbReference type="Gene3D" id="1.10.510.10">
    <property type="entry name" value="Transferase(Phosphotransferase) domain 1"/>
    <property type="match status" value="1"/>
</dbReference>
<dbReference type="Pfam" id="PF00069">
    <property type="entry name" value="Pkinase"/>
    <property type="match status" value="1"/>
</dbReference>
<evidence type="ECO:0000256" key="1">
    <source>
        <dbReference type="ARBA" id="ARBA00012513"/>
    </source>
</evidence>
<feature type="compositionally biased region" description="Basic and acidic residues" evidence="10">
    <location>
        <begin position="519"/>
        <end position="530"/>
    </location>
</feature>
<keyword evidence="3" id="KW-0808">Transferase</keyword>
<evidence type="ECO:0000256" key="6">
    <source>
        <dbReference type="ARBA" id="ARBA00022840"/>
    </source>
</evidence>
<dbReference type="EC" id="2.7.11.1" evidence="1"/>
<reference evidence="12" key="1">
    <citation type="submission" date="2019-03" db="EMBL/GenBank/DDBJ databases">
        <title>Long read genome sequence of the mycoparasitic Pythium oligandrum ATCC 38472 isolated from sugarbeet rhizosphere.</title>
        <authorList>
            <person name="Gaulin E."/>
        </authorList>
    </citation>
    <scope>NUCLEOTIDE SEQUENCE</scope>
    <source>
        <strain evidence="12">ATCC 38472_TT</strain>
    </source>
</reference>
<name>A0A8K1FJK6_PYTOL</name>